<dbReference type="AlphaFoldDB" id="A0AAW6E1M3"/>
<comment type="caution">
    <text evidence="2">The sequence shown here is derived from an EMBL/GenBank/DDBJ whole genome shotgun (WGS) entry which is preliminary data.</text>
</comment>
<protein>
    <submittedName>
        <fullName evidence="2">Uncharacterized protein</fullName>
    </submittedName>
</protein>
<proteinExistence type="predicted"/>
<organism evidence="2 4">
    <name type="scientific">Ruminococcus bicirculans</name>
    <name type="common">ex Wegman et al. 2014</name>
    <dbReference type="NCBI Taxonomy" id="1160721"/>
    <lineage>
        <taxon>Bacteria</taxon>
        <taxon>Bacillati</taxon>
        <taxon>Bacillota</taxon>
        <taxon>Clostridia</taxon>
        <taxon>Eubacteriales</taxon>
        <taxon>Oscillospiraceae</taxon>
        <taxon>Ruminococcus</taxon>
    </lineage>
</organism>
<feature type="transmembrane region" description="Helical" evidence="1">
    <location>
        <begin position="6"/>
        <end position="25"/>
    </location>
</feature>
<dbReference type="EMBL" id="JAQMLS010000013">
    <property type="protein sequence ID" value="MDB8743128.1"/>
    <property type="molecule type" value="Genomic_DNA"/>
</dbReference>
<gene>
    <name evidence="2" type="ORF">PNV70_13755</name>
    <name evidence="3" type="ORF">PNW00_09195</name>
</gene>
<name>A0AAW6E1M3_9FIRM</name>
<evidence type="ECO:0000313" key="4">
    <source>
        <dbReference type="Proteomes" id="UP001211421"/>
    </source>
</evidence>
<dbReference type="RefSeq" id="WP_022287857.1">
    <property type="nucleotide sequence ID" value="NZ_CAKVQR010000010.1"/>
</dbReference>
<keyword evidence="1" id="KW-0472">Membrane</keyword>
<evidence type="ECO:0000313" key="3">
    <source>
        <dbReference type="EMBL" id="MDB8750618.1"/>
    </source>
</evidence>
<keyword evidence="1" id="KW-1133">Transmembrane helix</keyword>
<sequence length="169" mass="19726">MKKVLVVVGIIISAVIISGIIVGLGKNEKTLFNEKIETDNNVLISIKVIESNKGWQPDKTMIISDENEHLIRYAIGFEDYTNYLPSYYFCYDINPNEYLVWVYQQNGNEFIYYFNTDTQEKYMLDYNNIGNRTETFYVAVDKVIKSNFLSKIDSKISNMNKWNSYLSNT</sequence>
<reference evidence="2" key="1">
    <citation type="submission" date="2023-01" db="EMBL/GenBank/DDBJ databases">
        <title>Human gut microbiome strain richness.</title>
        <authorList>
            <person name="Chen-Liaw A."/>
        </authorList>
    </citation>
    <scope>NUCLEOTIDE SEQUENCE</scope>
    <source>
        <strain evidence="3">D43st1_D9_D43t1_170807</strain>
        <strain evidence="2">D59st1_B8_D59t2_181005</strain>
    </source>
</reference>
<evidence type="ECO:0000313" key="2">
    <source>
        <dbReference type="EMBL" id="MDB8743128.1"/>
    </source>
</evidence>
<evidence type="ECO:0000256" key="1">
    <source>
        <dbReference type="SAM" id="Phobius"/>
    </source>
</evidence>
<accession>A0AAW6E1M3</accession>
<dbReference type="Proteomes" id="UP001213042">
    <property type="component" value="Unassembled WGS sequence"/>
</dbReference>
<dbReference type="Proteomes" id="UP001211421">
    <property type="component" value="Unassembled WGS sequence"/>
</dbReference>
<dbReference type="EMBL" id="JAQMLU010000014">
    <property type="protein sequence ID" value="MDB8750618.1"/>
    <property type="molecule type" value="Genomic_DNA"/>
</dbReference>
<keyword evidence="1" id="KW-0812">Transmembrane</keyword>